<evidence type="ECO:0000313" key="3">
    <source>
        <dbReference type="EMBL" id="OAD80138.1"/>
    </source>
</evidence>
<accession>A0A167QRJ9</accession>
<dbReference type="RefSeq" id="XP_018298178.1">
    <property type="nucleotide sequence ID" value="XM_018434750.1"/>
</dbReference>
<evidence type="ECO:0000256" key="1">
    <source>
        <dbReference type="SAM" id="MobiDB-lite"/>
    </source>
</evidence>
<name>A0A167QRJ9_PHYB8</name>
<dbReference type="AlphaFoldDB" id="A0A167QRJ9"/>
<proteinExistence type="predicted"/>
<dbReference type="InParanoid" id="A0A167QRJ9"/>
<dbReference type="VEuPathDB" id="FungiDB:PHYBLDRAFT_163178"/>
<keyword evidence="4" id="KW-1185">Reference proteome</keyword>
<protein>
    <submittedName>
        <fullName evidence="3">Uncharacterized protein</fullName>
    </submittedName>
</protein>
<dbReference type="Proteomes" id="UP000077315">
    <property type="component" value="Unassembled WGS sequence"/>
</dbReference>
<evidence type="ECO:0000313" key="4">
    <source>
        <dbReference type="Proteomes" id="UP000077315"/>
    </source>
</evidence>
<feature type="region of interest" description="Disordered" evidence="1">
    <location>
        <begin position="337"/>
        <end position="376"/>
    </location>
</feature>
<dbReference type="OrthoDB" id="2280884at2759"/>
<feature type="transmembrane region" description="Helical" evidence="2">
    <location>
        <begin position="189"/>
        <end position="215"/>
    </location>
</feature>
<dbReference type="GeneID" id="28995656"/>
<gene>
    <name evidence="3" type="ORF">PHYBLDRAFT_163178</name>
</gene>
<keyword evidence="2" id="KW-1133">Transmembrane helix</keyword>
<organism evidence="3 4">
    <name type="scientific">Phycomyces blakesleeanus (strain ATCC 8743b / DSM 1359 / FGSC 10004 / NBRC 33097 / NRRL 1555)</name>
    <dbReference type="NCBI Taxonomy" id="763407"/>
    <lineage>
        <taxon>Eukaryota</taxon>
        <taxon>Fungi</taxon>
        <taxon>Fungi incertae sedis</taxon>
        <taxon>Mucoromycota</taxon>
        <taxon>Mucoromycotina</taxon>
        <taxon>Mucoromycetes</taxon>
        <taxon>Mucorales</taxon>
        <taxon>Phycomycetaceae</taxon>
        <taxon>Phycomyces</taxon>
    </lineage>
</organism>
<feature type="transmembrane region" description="Helical" evidence="2">
    <location>
        <begin position="127"/>
        <end position="146"/>
    </location>
</feature>
<keyword evidence="2" id="KW-0812">Transmembrane</keyword>
<reference evidence="4" key="1">
    <citation type="submission" date="2015-06" db="EMBL/GenBank/DDBJ databases">
        <title>Expansion of signal transduction pathways in fungi by whole-genome duplication.</title>
        <authorList>
            <consortium name="DOE Joint Genome Institute"/>
            <person name="Corrochano L.M."/>
            <person name="Kuo A."/>
            <person name="Marcet-Houben M."/>
            <person name="Polaino S."/>
            <person name="Salamov A."/>
            <person name="Villalobos J.M."/>
            <person name="Alvarez M.I."/>
            <person name="Avalos J."/>
            <person name="Benito E.P."/>
            <person name="Benoit I."/>
            <person name="Burger G."/>
            <person name="Camino L.P."/>
            <person name="Canovas D."/>
            <person name="Cerda-Olmedo E."/>
            <person name="Cheng J.-F."/>
            <person name="Dominguez A."/>
            <person name="Elias M."/>
            <person name="Eslava A.P."/>
            <person name="Glaser F."/>
            <person name="Grimwood J."/>
            <person name="Gutierrez G."/>
            <person name="Heitman J."/>
            <person name="Henrissat B."/>
            <person name="Iturriaga E.A."/>
            <person name="Lang B.F."/>
            <person name="Lavin J.L."/>
            <person name="Lee S."/>
            <person name="Li W."/>
            <person name="Lindquist E."/>
            <person name="Lopez-Garcia S."/>
            <person name="Luque E.M."/>
            <person name="Marcos A.T."/>
            <person name="Martin J."/>
            <person name="McCluskey K."/>
            <person name="Medina H.R."/>
            <person name="Miralles-Duran A."/>
            <person name="Miyazaki A."/>
            <person name="Munoz-Torres E."/>
            <person name="Oguiza J.A."/>
            <person name="Ohm R."/>
            <person name="Olmedo M."/>
            <person name="Orejas M."/>
            <person name="Ortiz-Castellanos L."/>
            <person name="Pisabarro A.G."/>
            <person name="Rodriguez-Romero J."/>
            <person name="Ruiz-Herrera J."/>
            <person name="Ruiz-Vazquez R."/>
            <person name="Sanz C."/>
            <person name="Schackwitz W."/>
            <person name="Schmutz J."/>
            <person name="Shahriari M."/>
            <person name="Shelest E."/>
            <person name="Silva-Franco F."/>
            <person name="Soanes D."/>
            <person name="Syed K."/>
            <person name="Tagua V.G."/>
            <person name="Talbot N.J."/>
            <person name="Thon M."/>
            <person name="De vries R.P."/>
            <person name="Wiebenga A."/>
            <person name="Yadav J.S."/>
            <person name="Braun E.L."/>
            <person name="Baker S."/>
            <person name="Garre V."/>
            <person name="Horwitz B."/>
            <person name="Torres-Martinez S."/>
            <person name="Idnurm A."/>
            <person name="Herrera-Estrella A."/>
            <person name="Gabaldon T."/>
            <person name="Grigoriev I.V."/>
        </authorList>
    </citation>
    <scope>NUCLEOTIDE SEQUENCE [LARGE SCALE GENOMIC DNA]</scope>
    <source>
        <strain evidence="4">NRRL 1555(-)</strain>
    </source>
</reference>
<feature type="transmembrane region" description="Helical" evidence="2">
    <location>
        <begin position="6"/>
        <end position="31"/>
    </location>
</feature>
<sequence>MSILYVVQLTIFIVKPLFTSLAFFYISYFIGGVHLNIHSMGSIVRFVNLLRLSTFITSLVALGFHTSQCMLLSMYQEKANIPSWLESGHWQYLTWFIFLSFSFLSATAVCMHAFCCGRADIFRGDRTLGLTNGVPLVGMIMAATFVDTQEPWTNNTIEFKYPSRGFITYCYTLDAEHDMYYPLLYQRCLLLNGTYVAGAFLSVLWITLSLTSVLARTKRPQQIASLPMSRRHISDSIYSHTTEATTACSKPNTQYLQSHYSTLSQQQQQQQRQQDIYNNSHPIAAYENYQSNQIHEDISSHSTSPSYYYPHHPPLAAHGEKIELSSHHNYHYDEYYEPNYQSSSHPQHQQQQQQQQQYTNHNHNHYNENNQSTSVATEQQWNNLSGIRTIEPNEECYQYGQRASDGYRYSRGQDPSHRGSYYHP</sequence>
<feature type="transmembrane region" description="Helical" evidence="2">
    <location>
        <begin position="95"/>
        <end position="115"/>
    </location>
</feature>
<feature type="region of interest" description="Disordered" evidence="1">
    <location>
        <begin position="404"/>
        <end position="424"/>
    </location>
</feature>
<keyword evidence="2" id="KW-0472">Membrane</keyword>
<dbReference type="EMBL" id="KV440972">
    <property type="protein sequence ID" value="OAD80138.1"/>
    <property type="molecule type" value="Genomic_DNA"/>
</dbReference>
<feature type="compositionally biased region" description="Low complexity" evidence="1">
    <location>
        <begin position="339"/>
        <end position="372"/>
    </location>
</feature>
<evidence type="ECO:0000256" key="2">
    <source>
        <dbReference type="SAM" id="Phobius"/>
    </source>
</evidence>
<feature type="transmembrane region" description="Helical" evidence="2">
    <location>
        <begin position="52"/>
        <end position="75"/>
    </location>
</feature>